<gene>
    <name evidence="6" type="ORF">PITC_052250</name>
</gene>
<keyword evidence="2" id="KW-0732">Signal</keyword>
<evidence type="ECO:0000256" key="5">
    <source>
        <dbReference type="RuleBase" id="RU361238"/>
    </source>
</evidence>
<dbReference type="InterPro" id="IPR011118">
    <property type="entry name" value="Tannase/feruloyl_esterase"/>
</dbReference>
<evidence type="ECO:0000313" key="7">
    <source>
        <dbReference type="Proteomes" id="UP000030104"/>
    </source>
</evidence>
<dbReference type="Proteomes" id="UP000030104">
    <property type="component" value="Unassembled WGS sequence"/>
</dbReference>
<keyword evidence="4" id="KW-1015">Disulfide bond</keyword>
<dbReference type="HOGENOM" id="CLU_2758585_0_0_1"/>
<dbReference type="PhylomeDB" id="A0A0A2KNV5"/>
<evidence type="ECO:0000256" key="3">
    <source>
        <dbReference type="ARBA" id="ARBA00022801"/>
    </source>
</evidence>
<protein>
    <recommendedName>
        <fullName evidence="5">Carboxylic ester hydrolase</fullName>
        <ecNumber evidence="5">3.1.1.-</ecNumber>
    </recommendedName>
</protein>
<keyword evidence="1" id="KW-0719">Serine esterase</keyword>
<evidence type="ECO:0000256" key="1">
    <source>
        <dbReference type="ARBA" id="ARBA00022487"/>
    </source>
</evidence>
<organism evidence="6 7">
    <name type="scientific">Penicillium italicum</name>
    <name type="common">Blue mold</name>
    <dbReference type="NCBI Taxonomy" id="40296"/>
    <lineage>
        <taxon>Eukaryota</taxon>
        <taxon>Fungi</taxon>
        <taxon>Dikarya</taxon>
        <taxon>Ascomycota</taxon>
        <taxon>Pezizomycotina</taxon>
        <taxon>Eurotiomycetes</taxon>
        <taxon>Eurotiomycetidae</taxon>
        <taxon>Eurotiales</taxon>
        <taxon>Aspergillaceae</taxon>
        <taxon>Penicillium</taxon>
    </lineage>
</organism>
<dbReference type="EC" id="3.1.1.-" evidence="5"/>
<reference evidence="6 7" key="1">
    <citation type="journal article" date="2015" name="Mol. Plant Microbe Interact.">
        <title>Genome, transcriptome, and functional analyses of Penicillium expansum provide new insights into secondary metabolism and pathogenicity.</title>
        <authorList>
            <person name="Ballester A.R."/>
            <person name="Marcet-Houben M."/>
            <person name="Levin E."/>
            <person name="Sela N."/>
            <person name="Selma-Lazaro C."/>
            <person name="Carmona L."/>
            <person name="Wisniewski M."/>
            <person name="Droby S."/>
            <person name="Gonzalez-Candelas L."/>
            <person name="Gabaldon T."/>
        </authorList>
    </citation>
    <scope>NUCLEOTIDE SEQUENCE [LARGE SCALE GENOMIC DNA]</scope>
    <source>
        <strain evidence="6 7">PHI-1</strain>
    </source>
</reference>
<dbReference type="AlphaFoldDB" id="A0A0A2KNV5"/>
<comment type="similarity">
    <text evidence="5">Belongs to the tannase family.</text>
</comment>
<evidence type="ECO:0000313" key="6">
    <source>
        <dbReference type="EMBL" id="KGO66025.1"/>
    </source>
</evidence>
<dbReference type="EMBL" id="JQGA01001455">
    <property type="protein sequence ID" value="KGO66025.1"/>
    <property type="molecule type" value="Genomic_DNA"/>
</dbReference>
<proteinExistence type="inferred from homology"/>
<sequence length="70" mass="7887">MMINYVENGIKPSCLSATVSSGTYEGETQMLCRWPTRPLWKSNSTFTCVDVRASIDSWTYSFPVFKVPGN</sequence>
<accession>A0A0A2KNV5</accession>
<evidence type="ECO:0000256" key="2">
    <source>
        <dbReference type="ARBA" id="ARBA00022729"/>
    </source>
</evidence>
<dbReference type="Pfam" id="PF07519">
    <property type="entry name" value="Tannase"/>
    <property type="match status" value="1"/>
</dbReference>
<dbReference type="GO" id="GO:0052689">
    <property type="term" value="F:carboxylic ester hydrolase activity"/>
    <property type="evidence" value="ECO:0007669"/>
    <property type="project" value="UniProtKB-KW"/>
</dbReference>
<evidence type="ECO:0000256" key="4">
    <source>
        <dbReference type="ARBA" id="ARBA00023157"/>
    </source>
</evidence>
<dbReference type="STRING" id="40296.A0A0A2KNV5"/>
<keyword evidence="7" id="KW-1185">Reference proteome</keyword>
<comment type="caution">
    <text evidence="6">The sequence shown here is derived from an EMBL/GenBank/DDBJ whole genome shotgun (WGS) entry which is preliminary data.</text>
</comment>
<dbReference type="OMA" id="RSNETWT"/>
<dbReference type="OrthoDB" id="3039123at2759"/>
<name>A0A0A2KNV5_PENIT</name>
<keyword evidence="3 5" id="KW-0378">Hydrolase</keyword>